<evidence type="ECO:0000313" key="1">
    <source>
        <dbReference type="EMBL" id="GIY03435.1"/>
    </source>
</evidence>
<name>A0AAV4Q1X5_9ARAC</name>
<dbReference type="Proteomes" id="UP001054837">
    <property type="component" value="Unassembled WGS sequence"/>
</dbReference>
<organism evidence="1 2">
    <name type="scientific">Caerostris darwini</name>
    <dbReference type="NCBI Taxonomy" id="1538125"/>
    <lineage>
        <taxon>Eukaryota</taxon>
        <taxon>Metazoa</taxon>
        <taxon>Ecdysozoa</taxon>
        <taxon>Arthropoda</taxon>
        <taxon>Chelicerata</taxon>
        <taxon>Arachnida</taxon>
        <taxon>Araneae</taxon>
        <taxon>Araneomorphae</taxon>
        <taxon>Entelegynae</taxon>
        <taxon>Araneoidea</taxon>
        <taxon>Araneidae</taxon>
        <taxon>Caerostris</taxon>
    </lineage>
</organism>
<keyword evidence="2" id="KW-1185">Reference proteome</keyword>
<comment type="caution">
    <text evidence="1">The sequence shown here is derived from an EMBL/GenBank/DDBJ whole genome shotgun (WGS) entry which is preliminary data.</text>
</comment>
<accession>A0AAV4Q1X5</accession>
<dbReference type="EMBL" id="BPLQ01003810">
    <property type="protein sequence ID" value="GIY03435.1"/>
    <property type="molecule type" value="Genomic_DNA"/>
</dbReference>
<sequence>MQPSVLPFFALVVNTGASTIPVLESVSSFAFFAFPFSRVLNSGCRICFSIRDKNMWVYDRKTAISIQ</sequence>
<reference evidence="1 2" key="1">
    <citation type="submission" date="2021-06" db="EMBL/GenBank/DDBJ databases">
        <title>Caerostris darwini draft genome.</title>
        <authorList>
            <person name="Kono N."/>
            <person name="Arakawa K."/>
        </authorList>
    </citation>
    <scope>NUCLEOTIDE SEQUENCE [LARGE SCALE GENOMIC DNA]</scope>
</reference>
<proteinExistence type="predicted"/>
<evidence type="ECO:0000313" key="2">
    <source>
        <dbReference type="Proteomes" id="UP001054837"/>
    </source>
</evidence>
<gene>
    <name evidence="1" type="ORF">CDAR_28591</name>
</gene>
<dbReference type="AlphaFoldDB" id="A0AAV4Q1X5"/>
<protein>
    <recommendedName>
        <fullName evidence="3">Secreted protein</fullName>
    </recommendedName>
</protein>
<evidence type="ECO:0008006" key="3">
    <source>
        <dbReference type="Google" id="ProtNLM"/>
    </source>
</evidence>